<keyword evidence="3" id="KW-1185">Reference proteome</keyword>
<evidence type="ECO:0000313" key="3">
    <source>
        <dbReference type="Proteomes" id="UP001476950"/>
    </source>
</evidence>
<evidence type="ECO:0000256" key="1">
    <source>
        <dbReference type="SAM" id="SignalP"/>
    </source>
</evidence>
<keyword evidence="1" id="KW-0732">Signal</keyword>
<reference evidence="2 3" key="1">
    <citation type="submission" date="2022-04" db="EMBL/GenBank/DDBJ databases">
        <title>Positive selection, recombination, and allopatry shape intraspecific diversity of widespread and dominant cyanobacteria.</title>
        <authorList>
            <person name="Wei J."/>
            <person name="Shu W."/>
            <person name="Hu C."/>
        </authorList>
    </citation>
    <scope>NUCLEOTIDE SEQUENCE [LARGE SCALE GENOMIC DNA]</scope>
    <source>
        <strain evidence="2 3">AS-A4</strain>
    </source>
</reference>
<dbReference type="RefSeq" id="WP_190446887.1">
    <property type="nucleotide sequence ID" value="NZ_JAMPLM010000021.1"/>
</dbReference>
<feature type="chain" id="PRO_5045374359" evidence="1">
    <location>
        <begin position="25"/>
        <end position="167"/>
    </location>
</feature>
<dbReference type="EMBL" id="JAMPLM010000021">
    <property type="protein sequence ID" value="MEP1060730.1"/>
    <property type="molecule type" value="Genomic_DNA"/>
</dbReference>
<sequence>MKKQWLVGVGIAALALVPTAPAQAGKIEMQVYRSIDRQEPQTVRCPEKVTLMEQPQPYREGSYAINGSANLSQLADRFAIAAADDFSVTWVGTLKPAYQKCKATARIVKNDGEAYLTHSYLRLRFNGGKVYLILDMTGMSDANQLTTAILRKGVRNGNPFWSWGGTD</sequence>
<gene>
    <name evidence="2" type="ORF">NDI38_20060</name>
</gene>
<comment type="caution">
    <text evidence="2">The sequence shown here is derived from an EMBL/GenBank/DDBJ whole genome shotgun (WGS) entry which is preliminary data.</text>
</comment>
<evidence type="ECO:0000313" key="2">
    <source>
        <dbReference type="EMBL" id="MEP1060730.1"/>
    </source>
</evidence>
<organism evidence="2 3">
    <name type="scientific">Stenomitos frigidus AS-A4</name>
    <dbReference type="NCBI Taxonomy" id="2933935"/>
    <lineage>
        <taxon>Bacteria</taxon>
        <taxon>Bacillati</taxon>
        <taxon>Cyanobacteriota</taxon>
        <taxon>Cyanophyceae</taxon>
        <taxon>Leptolyngbyales</taxon>
        <taxon>Leptolyngbyaceae</taxon>
        <taxon>Stenomitos</taxon>
    </lineage>
</organism>
<protein>
    <submittedName>
        <fullName evidence="2">Uncharacterized protein</fullName>
    </submittedName>
</protein>
<accession>A0ABV0KNE2</accession>
<proteinExistence type="predicted"/>
<dbReference type="Proteomes" id="UP001476950">
    <property type="component" value="Unassembled WGS sequence"/>
</dbReference>
<feature type="signal peptide" evidence="1">
    <location>
        <begin position="1"/>
        <end position="24"/>
    </location>
</feature>
<name>A0ABV0KNE2_9CYAN</name>